<dbReference type="PROSITE" id="PS00018">
    <property type="entry name" value="EF_HAND_1"/>
    <property type="match status" value="3"/>
</dbReference>
<dbReference type="Proteomes" id="UP000092600">
    <property type="component" value="Unassembled WGS sequence"/>
</dbReference>
<comment type="caution">
    <text evidence="5">The sequence shown here is derived from an EMBL/GenBank/DDBJ whole genome shotgun (WGS) entry which is preliminary data.</text>
</comment>
<dbReference type="InterPro" id="IPR011992">
    <property type="entry name" value="EF-hand-dom_pair"/>
</dbReference>
<dbReference type="InterPro" id="IPR002048">
    <property type="entry name" value="EF_hand_dom"/>
</dbReference>
<evidence type="ECO:0000256" key="3">
    <source>
        <dbReference type="ARBA" id="ARBA00022837"/>
    </source>
</evidence>
<dbReference type="CDD" id="cd00051">
    <property type="entry name" value="EFh"/>
    <property type="match status" value="2"/>
</dbReference>
<evidence type="ECO:0000256" key="1">
    <source>
        <dbReference type="ARBA" id="ARBA00022723"/>
    </source>
</evidence>
<proteinExistence type="predicted"/>
<dbReference type="PANTHER" id="PTHR10891">
    <property type="entry name" value="EF-HAND CALCIUM-BINDING DOMAIN CONTAINING PROTEIN"/>
    <property type="match status" value="1"/>
</dbReference>
<keyword evidence="1" id="KW-0479">Metal-binding</keyword>
<dbReference type="EMBL" id="LSRQ01002274">
    <property type="protein sequence ID" value="OAY74816.1"/>
    <property type="molecule type" value="Genomic_DNA"/>
</dbReference>
<keyword evidence="2" id="KW-0677">Repeat</keyword>
<feature type="domain" description="EF-hand" evidence="4">
    <location>
        <begin position="120"/>
        <end position="151"/>
    </location>
</feature>
<dbReference type="SMART" id="SM00054">
    <property type="entry name" value="EFh"/>
    <property type="match status" value="4"/>
</dbReference>
<feature type="domain" description="EF-hand" evidence="4">
    <location>
        <begin position="84"/>
        <end position="119"/>
    </location>
</feature>
<dbReference type="AlphaFoldDB" id="A0A199VD71"/>
<dbReference type="FunFam" id="1.10.238.10:FF:000001">
    <property type="entry name" value="Calmodulin 1"/>
    <property type="match status" value="1"/>
</dbReference>
<evidence type="ECO:0000256" key="2">
    <source>
        <dbReference type="ARBA" id="ARBA00022737"/>
    </source>
</evidence>
<dbReference type="Gene3D" id="1.10.238.10">
    <property type="entry name" value="EF-hand"/>
    <property type="match status" value="2"/>
</dbReference>
<gene>
    <name evidence="5" type="ORF">ACMD2_16227</name>
</gene>
<feature type="domain" description="EF-hand" evidence="4">
    <location>
        <begin position="8"/>
        <end position="43"/>
    </location>
</feature>
<evidence type="ECO:0000313" key="5">
    <source>
        <dbReference type="EMBL" id="OAY74816.1"/>
    </source>
</evidence>
<name>A0A199VD71_ANACO</name>
<dbReference type="SUPFAM" id="SSF47473">
    <property type="entry name" value="EF-hand"/>
    <property type="match status" value="1"/>
</dbReference>
<dbReference type="STRING" id="4615.A0A199VD71"/>
<evidence type="ECO:0000259" key="4">
    <source>
        <dbReference type="PROSITE" id="PS50222"/>
    </source>
</evidence>
<organism evidence="5 6">
    <name type="scientific">Ananas comosus</name>
    <name type="common">Pineapple</name>
    <name type="synonym">Ananas ananas</name>
    <dbReference type="NCBI Taxonomy" id="4615"/>
    <lineage>
        <taxon>Eukaryota</taxon>
        <taxon>Viridiplantae</taxon>
        <taxon>Streptophyta</taxon>
        <taxon>Embryophyta</taxon>
        <taxon>Tracheophyta</taxon>
        <taxon>Spermatophyta</taxon>
        <taxon>Magnoliopsida</taxon>
        <taxon>Liliopsida</taxon>
        <taxon>Poales</taxon>
        <taxon>Bromeliaceae</taxon>
        <taxon>Bromelioideae</taxon>
        <taxon>Ananas</taxon>
    </lineage>
</organism>
<sequence>MPSAASISDVVEFEHVFRSFDKDGDGRISAAELRCYMSATLGEEIPAEDAAALVASADADGDGLLDVDEFTRLAKFADGEEGERIERELREAFGMYENEGEGCITPKSLRRMLSRLGASRGVEECRNMIRRFDIDGDGVLSFEEFRIMMMV</sequence>
<dbReference type="GO" id="GO:0005509">
    <property type="term" value="F:calcium ion binding"/>
    <property type="evidence" value="ECO:0007669"/>
    <property type="project" value="InterPro"/>
</dbReference>
<dbReference type="InterPro" id="IPR018247">
    <property type="entry name" value="EF_Hand_1_Ca_BS"/>
</dbReference>
<protein>
    <submittedName>
        <fullName evidence="5">Putative calcium-binding protein</fullName>
    </submittedName>
</protein>
<keyword evidence="3" id="KW-0106">Calcium</keyword>
<dbReference type="Pfam" id="PF13499">
    <property type="entry name" value="EF-hand_7"/>
    <property type="match status" value="2"/>
</dbReference>
<dbReference type="PROSITE" id="PS50222">
    <property type="entry name" value="EF_HAND_2"/>
    <property type="match status" value="4"/>
</dbReference>
<accession>A0A199VD71</accession>
<feature type="domain" description="EF-hand" evidence="4">
    <location>
        <begin position="45"/>
        <end position="80"/>
    </location>
</feature>
<dbReference type="FunFam" id="1.10.238.10:FF:000003">
    <property type="entry name" value="Calmodulin A"/>
    <property type="match status" value="1"/>
</dbReference>
<evidence type="ECO:0000313" key="6">
    <source>
        <dbReference type="Proteomes" id="UP000092600"/>
    </source>
</evidence>
<reference evidence="5 6" key="1">
    <citation type="journal article" date="2016" name="DNA Res.">
        <title>The draft genome of MD-2 pineapple using hybrid error correction of long reads.</title>
        <authorList>
            <person name="Redwan R.M."/>
            <person name="Saidin A."/>
            <person name="Kumar S.V."/>
        </authorList>
    </citation>
    <scope>NUCLEOTIDE SEQUENCE [LARGE SCALE GENOMIC DNA]</scope>
    <source>
        <strain evidence="6">cv. MD2</strain>
        <tissue evidence="5">Leaf</tissue>
    </source>
</reference>
<dbReference type="InterPro" id="IPR039647">
    <property type="entry name" value="EF_hand_pair_protein_CML-like"/>
</dbReference>